<dbReference type="Pfam" id="PF02519">
    <property type="entry name" value="Auxin_inducible"/>
    <property type="match status" value="1"/>
</dbReference>
<evidence type="ECO:0000313" key="3">
    <source>
        <dbReference type="EMBL" id="CAL4918226.1"/>
    </source>
</evidence>
<dbReference type="EMBL" id="OZ075123">
    <property type="protein sequence ID" value="CAL4918226.1"/>
    <property type="molecule type" value="Genomic_DNA"/>
</dbReference>
<evidence type="ECO:0000313" key="4">
    <source>
        <dbReference type="EMBL" id="CAM0148200.1"/>
    </source>
</evidence>
<dbReference type="PANTHER" id="PTHR31374">
    <property type="entry name" value="AUXIN-INDUCED PROTEIN-LIKE-RELATED"/>
    <property type="match status" value="1"/>
</dbReference>
<evidence type="ECO:0000313" key="5">
    <source>
        <dbReference type="Proteomes" id="UP001497457"/>
    </source>
</evidence>
<name>A0ABC9GZY3_9POAL</name>
<gene>
    <name evidence="4" type="ORF">URODEC1_LOCUS121543</name>
    <name evidence="3" type="ORF">URODEC1_LOCUS19046</name>
</gene>
<dbReference type="AlphaFoldDB" id="A0ABC9GZY3"/>
<protein>
    <recommendedName>
        <fullName evidence="6">Small auxin up regulated protein</fullName>
    </recommendedName>
</protein>
<dbReference type="InterPro" id="IPR003676">
    <property type="entry name" value="SAUR_fam"/>
</dbReference>
<dbReference type="PANTHER" id="PTHR31374:SF435">
    <property type="entry name" value="AUXIN RESPONSIVE PROTEIN"/>
    <property type="match status" value="1"/>
</dbReference>
<accession>A0ABC9GZY3</accession>
<feature type="compositionally biased region" description="Basic residues" evidence="2">
    <location>
        <begin position="1"/>
        <end position="12"/>
    </location>
</feature>
<comment type="similarity">
    <text evidence="1">Belongs to the ARG7 family.</text>
</comment>
<feature type="compositionally biased region" description="Low complexity" evidence="2">
    <location>
        <begin position="13"/>
        <end position="26"/>
    </location>
</feature>
<reference evidence="4 5" key="1">
    <citation type="submission" date="2024-10" db="EMBL/GenBank/DDBJ databases">
        <authorList>
            <person name="Ryan C."/>
        </authorList>
    </citation>
    <scope>NUCLEOTIDE SEQUENCE [LARGE SCALE GENOMIC DNA]</scope>
</reference>
<dbReference type="EMBL" id="CAXIPR030001251">
    <property type="protein sequence ID" value="CAM0148200.1"/>
    <property type="molecule type" value="Genomic_DNA"/>
</dbReference>
<keyword evidence="5" id="KW-1185">Reference proteome</keyword>
<evidence type="ECO:0008006" key="6">
    <source>
        <dbReference type="Google" id="ProtNLM"/>
    </source>
</evidence>
<proteinExistence type="inferred from homology"/>
<feature type="region of interest" description="Disordered" evidence="2">
    <location>
        <begin position="1"/>
        <end position="34"/>
    </location>
</feature>
<dbReference type="Proteomes" id="UP001497457">
    <property type="component" value="Unassembled WGS sequence"/>
</dbReference>
<organism evidence="4 5">
    <name type="scientific">Urochloa decumbens</name>
    <dbReference type="NCBI Taxonomy" id="240449"/>
    <lineage>
        <taxon>Eukaryota</taxon>
        <taxon>Viridiplantae</taxon>
        <taxon>Streptophyta</taxon>
        <taxon>Embryophyta</taxon>
        <taxon>Tracheophyta</taxon>
        <taxon>Spermatophyta</taxon>
        <taxon>Magnoliopsida</taxon>
        <taxon>Liliopsida</taxon>
        <taxon>Poales</taxon>
        <taxon>Poaceae</taxon>
        <taxon>PACMAD clade</taxon>
        <taxon>Panicoideae</taxon>
        <taxon>Panicodae</taxon>
        <taxon>Paniceae</taxon>
        <taxon>Melinidinae</taxon>
        <taxon>Urochloa</taxon>
    </lineage>
</organism>
<evidence type="ECO:0000256" key="1">
    <source>
        <dbReference type="ARBA" id="ARBA00006974"/>
    </source>
</evidence>
<sequence length="108" mass="11730">MAKAKMVRRKTATTKAAAAPSSAARAVRGDDGDGKFPRGYVPVRLVAGDGEEHERVLVPVALLNEPRMAELLEMAERRFGYGQPGVLRIPCDARRFQRLIVGLPCVAT</sequence>
<evidence type="ECO:0000256" key="2">
    <source>
        <dbReference type="SAM" id="MobiDB-lite"/>
    </source>
</evidence>
<dbReference type="Proteomes" id="UP001497457">
    <property type="component" value="Chromosome 13rd"/>
</dbReference>